<dbReference type="Gramene" id="KCW53720">
    <property type="protein sequence ID" value="KCW53720"/>
    <property type="gene ID" value="EUGRSUZ_J02977"/>
</dbReference>
<feature type="compositionally biased region" description="Basic residues" evidence="1">
    <location>
        <begin position="211"/>
        <end position="222"/>
    </location>
</feature>
<evidence type="ECO:0000313" key="2">
    <source>
        <dbReference type="EMBL" id="KCW53720.1"/>
    </source>
</evidence>
<gene>
    <name evidence="2" type="ORF">EUGRSUZ_J02977</name>
</gene>
<dbReference type="FunCoup" id="A0A059AJX6">
    <property type="interactions" value="21"/>
</dbReference>
<feature type="region of interest" description="Disordered" evidence="1">
    <location>
        <begin position="84"/>
        <end position="140"/>
    </location>
</feature>
<feature type="compositionally biased region" description="Polar residues" evidence="1">
    <location>
        <begin position="199"/>
        <end position="210"/>
    </location>
</feature>
<dbReference type="KEGG" id="egr:104423106"/>
<proteinExistence type="predicted"/>
<accession>A0A059AJX6</accession>
<evidence type="ECO:0008006" key="3">
    <source>
        <dbReference type="Google" id="ProtNLM"/>
    </source>
</evidence>
<dbReference type="PANTHER" id="PTHR35461:SF1">
    <property type="entry name" value="LOW PROTEIN: ATP-DEPENDENT RNA HELICASE-LIKE PROTEIN"/>
    <property type="match status" value="1"/>
</dbReference>
<protein>
    <recommendedName>
        <fullName evidence="3">OVATE domain-containing protein</fullName>
    </recommendedName>
</protein>
<dbReference type="PANTHER" id="PTHR35461">
    <property type="entry name" value="BNAANNG14610D PROTEIN"/>
    <property type="match status" value="1"/>
</dbReference>
<dbReference type="eggNOG" id="ENOG502RZ1Y">
    <property type="taxonomic scope" value="Eukaryota"/>
</dbReference>
<feature type="compositionally biased region" description="Basic and acidic residues" evidence="1">
    <location>
        <begin position="107"/>
        <end position="119"/>
    </location>
</feature>
<feature type="region of interest" description="Disordered" evidence="1">
    <location>
        <begin position="199"/>
        <end position="222"/>
    </location>
</feature>
<dbReference type="InParanoid" id="A0A059AJX6"/>
<reference evidence="2" key="1">
    <citation type="submission" date="2013-07" db="EMBL/GenBank/DDBJ databases">
        <title>The genome of Eucalyptus grandis.</title>
        <authorList>
            <person name="Schmutz J."/>
            <person name="Hayes R."/>
            <person name="Myburg A."/>
            <person name="Tuskan G."/>
            <person name="Grattapaglia D."/>
            <person name="Rokhsar D.S."/>
        </authorList>
    </citation>
    <scope>NUCLEOTIDE SEQUENCE</scope>
    <source>
        <tissue evidence="2">Leaf extractions</tissue>
    </source>
</reference>
<evidence type="ECO:0000256" key="1">
    <source>
        <dbReference type="SAM" id="MobiDB-lite"/>
    </source>
</evidence>
<sequence length="222" mass="25567">MLLRDSIEKTKKFFNETLVNLKSFFFGGYQKLPKPPSFHPFSCGSSRQKDTQIEKFYGDFCNEWGCDLDKGRTRIQKDAKVQVKDGEDSCSDTATKHVNHQSPVENKQQEVEGDREKTDKKKKKKVVGSKSAETEETERSNAAGLVLAKRMKELEMMDVSDVDHVLDIEEALHYYSRLKSPVYVEIVDKFFTDMYSDFSPTPQQQPSLRTTKSKKRLGSVRF</sequence>
<dbReference type="AlphaFoldDB" id="A0A059AJX6"/>
<name>A0A059AJX6_EUCGR</name>
<dbReference type="STRING" id="71139.A0A059AJX6"/>
<dbReference type="OMA" id="FLDMYSD"/>
<dbReference type="EMBL" id="KK198762">
    <property type="protein sequence ID" value="KCW53720.1"/>
    <property type="molecule type" value="Genomic_DNA"/>
</dbReference>
<dbReference type="OrthoDB" id="1928787at2759"/>
<organism evidence="2">
    <name type="scientific">Eucalyptus grandis</name>
    <name type="common">Flooded gum</name>
    <dbReference type="NCBI Taxonomy" id="71139"/>
    <lineage>
        <taxon>Eukaryota</taxon>
        <taxon>Viridiplantae</taxon>
        <taxon>Streptophyta</taxon>
        <taxon>Embryophyta</taxon>
        <taxon>Tracheophyta</taxon>
        <taxon>Spermatophyta</taxon>
        <taxon>Magnoliopsida</taxon>
        <taxon>eudicotyledons</taxon>
        <taxon>Gunneridae</taxon>
        <taxon>Pentapetalae</taxon>
        <taxon>rosids</taxon>
        <taxon>malvids</taxon>
        <taxon>Myrtales</taxon>
        <taxon>Myrtaceae</taxon>
        <taxon>Myrtoideae</taxon>
        <taxon>Eucalypteae</taxon>
        <taxon>Eucalyptus</taxon>
    </lineage>
</organism>